<evidence type="ECO:0000256" key="12">
    <source>
        <dbReference type="SAM" id="Phobius"/>
    </source>
</evidence>
<evidence type="ECO:0000256" key="7">
    <source>
        <dbReference type="ARBA" id="ARBA00022777"/>
    </source>
</evidence>
<feature type="domain" description="Protein kinase" evidence="13">
    <location>
        <begin position="247"/>
        <end position="411"/>
    </location>
</feature>
<dbReference type="InterPro" id="IPR000719">
    <property type="entry name" value="Prot_kinase_dom"/>
</dbReference>
<dbReference type="InterPro" id="IPR001480">
    <property type="entry name" value="Bulb-type_lectin_dom"/>
</dbReference>
<keyword evidence="6" id="KW-0547">Nucleotide-binding</keyword>
<gene>
    <name evidence="16" type="ORF">LUZ62_045830</name>
</gene>
<evidence type="ECO:0000256" key="5">
    <source>
        <dbReference type="ARBA" id="ARBA00022679"/>
    </source>
</evidence>
<dbReference type="EMBL" id="JAMFTS010000002">
    <property type="protein sequence ID" value="KAJ4794584.1"/>
    <property type="molecule type" value="Genomic_DNA"/>
</dbReference>
<comment type="caution">
    <text evidence="16">The sequence shown here is derived from an EMBL/GenBank/DDBJ whole genome shotgun (WGS) entry which is preliminary data.</text>
</comment>
<dbReference type="PROSITE" id="PS00108">
    <property type="entry name" value="PROTEIN_KINASE_ST"/>
    <property type="match status" value="1"/>
</dbReference>
<evidence type="ECO:0000256" key="9">
    <source>
        <dbReference type="ARBA" id="ARBA00023170"/>
    </source>
</evidence>
<dbReference type="EC" id="2.7.11.1" evidence="2"/>
<organism evidence="16 17">
    <name type="scientific">Rhynchospora pubera</name>
    <dbReference type="NCBI Taxonomy" id="906938"/>
    <lineage>
        <taxon>Eukaryota</taxon>
        <taxon>Viridiplantae</taxon>
        <taxon>Streptophyta</taxon>
        <taxon>Embryophyta</taxon>
        <taxon>Tracheophyta</taxon>
        <taxon>Spermatophyta</taxon>
        <taxon>Magnoliopsida</taxon>
        <taxon>Liliopsida</taxon>
        <taxon>Poales</taxon>
        <taxon>Cyperaceae</taxon>
        <taxon>Cyperoideae</taxon>
        <taxon>Rhynchosporeae</taxon>
        <taxon>Rhynchospora</taxon>
    </lineage>
</organism>
<dbReference type="Gene3D" id="2.90.10.10">
    <property type="entry name" value="Bulb-type lectin domain"/>
    <property type="match status" value="1"/>
</dbReference>
<dbReference type="AlphaFoldDB" id="A0AAV8FM40"/>
<evidence type="ECO:0000259" key="14">
    <source>
        <dbReference type="PROSITE" id="PS50927"/>
    </source>
</evidence>
<keyword evidence="4" id="KW-0723">Serine/threonine-protein kinase</keyword>
<keyword evidence="7 16" id="KW-0418">Kinase</keyword>
<dbReference type="PANTHER" id="PTHR27002">
    <property type="entry name" value="RECEPTOR-LIKE SERINE/THREONINE-PROTEIN KINASE SD1-8"/>
    <property type="match status" value="1"/>
</dbReference>
<accession>A0AAV8FM40</accession>
<keyword evidence="12" id="KW-1133">Transmembrane helix</keyword>
<proteinExistence type="predicted"/>
<evidence type="ECO:0000256" key="10">
    <source>
        <dbReference type="ARBA" id="ARBA00047899"/>
    </source>
</evidence>
<dbReference type="SUPFAM" id="SSF57414">
    <property type="entry name" value="Hairpin loop containing domain-like"/>
    <property type="match status" value="1"/>
</dbReference>
<evidence type="ECO:0000256" key="2">
    <source>
        <dbReference type="ARBA" id="ARBA00012513"/>
    </source>
</evidence>
<dbReference type="InterPro" id="IPR011009">
    <property type="entry name" value="Kinase-like_dom_sf"/>
</dbReference>
<dbReference type="FunFam" id="3.30.200.20:FF:001120">
    <property type="entry name" value="Putative DUF26-domain receptor-like protein kinase family protein"/>
    <property type="match status" value="1"/>
</dbReference>
<evidence type="ECO:0000256" key="4">
    <source>
        <dbReference type="ARBA" id="ARBA00022527"/>
    </source>
</evidence>
<reference evidence="16" key="1">
    <citation type="submission" date="2022-08" db="EMBL/GenBank/DDBJ databases">
        <authorList>
            <person name="Marques A."/>
        </authorList>
    </citation>
    <scope>NUCLEOTIDE SEQUENCE</scope>
    <source>
        <strain evidence="16">RhyPub2mFocal</strain>
        <tissue evidence="16">Leaves</tissue>
    </source>
</reference>
<dbReference type="Proteomes" id="UP001140206">
    <property type="component" value="Chromosome 2"/>
</dbReference>
<dbReference type="FunFam" id="1.10.510.10:FF:001019">
    <property type="entry name" value="G-type lectin S-receptor-like serine/threonine-protein kinase B120"/>
    <property type="match status" value="1"/>
</dbReference>
<evidence type="ECO:0000313" key="17">
    <source>
        <dbReference type="Proteomes" id="UP001140206"/>
    </source>
</evidence>
<evidence type="ECO:0000256" key="1">
    <source>
        <dbReference type="ARBA" id="ARBA00004251"/>
    </source>
</evidence>
<dbReference type="InterPro" id="IPR036426">
    <property type="entry name" value="Bulb-type_lectin_dom_sf"/>
</dbReference>
<comment type="catalytic activity">
    <reaction evidence="11">
        <text>L-seryl-[protein] + ATP = O-phospho-L-seryl-[protein] + ADP + H(+)</text>
        <dbReference type="Rhea" id="RHEA:17989"/>
        <dbReference type="Rhea" id="RHEA-COMP:9863"/>
        <dbReference type="Rhea" id="RHEA-COMP:11604"/>
        <dbReference type="ChEBI" id="CHEBI:15378"/>
        <dbReference type="ChEBI" id="CHEBI:29999"/>
        <dbReference type="ChEBI" id="CHEBI:30616"/>
        <dbReference type="ChEBI" id="CHEBI:83421"/>
        <dbReference type="ChEBI" id="CHEBI:456216"/>
        <dbReference type="EC" id="2.7.11.1"/>
    </reaction>
</comment>
<dbReference type="SUPFAM" id="SSF51110">
    <property type="entry name" value="alpha-D-mannose-specific plant lectins"/>
    <property type="match status" value="1"/>
</dbReference>
<dbReference type="SUPFAM" id="SSF56112">
    <property type="entry name" value="Protein kinase-like (PK-like)"/>
    <property type="match status" value="1"/>
</dbReference>
<keyword evidence="8" id="KW-0067">ATP-binding</keyword>
<evidence type="ECO:0000256" key="6">
    <source>
        <dbReference type="ARBA" id="ARBA00022741"/>
    </source>
</evidence>
<sequence length="411" mass="46088">MTVTIWSTNTSSLNTTMLQLSDEGNLILQASQNRILWQSFDQPENTFIQGMHMATWGSIPELVHASYTLAGAEQMTLHQVIFRWALTLLGQPRCLDGYQPKSAHNWRAGNWSGGCVRQAPLQCQADKKQSEYKRLPGMKLPDHAVRTSDIGDSDACKSYCSSNCSCNAYAYVTTVGCMMWSGDLIDIYHFDNGGYDFYVKVPQGSNNQKTAIVTGTVSGFVVFLLVASIFLWKQFRFCSGPKATSNFCSSNKLGGGFGRVYKGKLPGVEEIAVKRLSATSRQGIEEFKNEVVLIAKLQHRNLVRLLGCCIQQEKLMIYEYLPNNSLDAFLFDPSNRGLLDWRKRFKIIEGIARGLLYLHRDSRLRVVHRDLKASNILLDNDMDPKISDFGMAQIFGGDQNQHNTIHVVGTL</sequence>
<dbReference type="PROSITE" id="PS50011">
    <property type="entry name" value="PROTEIN_KINASE_DOM"/>
    <property type="match status" value="1"/>
</dbReference>
<feature type="domain" description="Apple" evidence="15">
    <location>
        <begin position="123"/>
        <end position="202"/>
    </location>
</feature>
<feature type="transmembrane region" description="Helical" evidence="12">
    <location>
        <begin position="211"/>
        <end position="232"/>
    </location>
</feature>
<dbReference type="Pfam" id="PF08276">
    <property type="entry name" value="PAN_2"/>
    <property type="match status" value="1"/>
</dbReference>
<evidence type="ECO:0000259" key="15">
    <source>
        <dbReference type="PROSITE" id="PS50948"/>
    </source>
</evidence>
<evidence type="ECO:0000256" key="11">
    <source>
        <dbReference type="ARBA" id="ARBA00048679"/>
    </source>
</evidence>
<dbReference type="InterPro" id="IPR008271">
    <property type="entry name" value="Ser/Thr_kinase_AS"/>
</dbReference>
<keyword evidence="17" id="KW-1185">Reference proteome</keyword>
<dbReference type="CDD" id="cd01098">
    <property type="entry name" value="PAN_AP_plant"/>
    <property type="match status" value="1"/>
</dbReference>
<dbReference type="Pfam" id="PF01453">
    <property type="entry name" value="B_lectin"/>
    <property type="match status" value="1"/>
</dbReference>
<dbReference type="InterPro" id="IPR001245">
    <property type="entry name" value="Ser-Thr/Tyr_kinase_cat_dom"/>
</dbReference>
<keyword evidence="9" id="KW-0675">Receptor</keyword>
<evidence type="ECO:0000256" key="3">
    <source>
        <dbReference type="ARBA" id="ARBA00022475"/>
    </source>
</evidence>
<dbReference type="PANTHER" id="PTHR27002:SF181">
    <property type="entry name" value="RECEPTOR-LIKE SERINE_THREONINE-PROTEIN KINASE"/>
    <property type="match status" value="1"/>
</dbReference>
<comment type="catalytic activity">
    <reaction evidence="10">
        <text>L-threonyl-[protein] + ATP = O-phospho-L-threonyl-[protein] + ADP + H(+)</text>
        <dbReference type="Rhea" id="RHEA:46608"/>
        <dbReference type="Rhea" id="RHEA-COMP:11060"/>
        <dbReference type="Rhea" id="RHEA-COMP:11605"/>
        <dbReference type="ChEBI" id="CHEBI:15378"/>
        <dbReference type="ChEBI" id="CHEBI:30013"/>
        <dbReference type="ChEBI" id="CHEBI:30616"/>
        <dbReference type="ChEBI" id="CHEBI:61977"/>
        <dbReference type="ChEBI" id="CHEBI:456216"/>
        <dbReference type="EC" id="2.7.11.1"/>
    </reaction>
</comment>
<feature type="domain" description="Bulb-type lectin" evidence="14">
    <location>
        <begin position="1"/>
        <end position="41"/>
    </location>
</feature>
<evidence type="ECO:0000259" key="13">
    <source>
        <dbReference type="PROSITE" id="PS50011"/>
    </source>
</evidence>
<dbReference type="GO" id="GO:0004674">
    <property type="term" value="F:protein serine/threonine kinase activity"/>
    <property type="evidence" value="ECO:0007669"/>
    <property type="project" value="UniProtKB-KW"/>
</dbReference>
<dbReference type="GO" id="GO:0005886">
    <property type="term" value="C:plasma membrane"/>
    <property type="evidence" value="ECO:0007669"/>
    <property type="project" value="UniProtKB-SubCell"/>
</dbReference>
<dbReference type="Pfam" id="PF07714">
    <property type="entry name" value="PK_Tyr_Ser-Thr"/>
    <property type="match status" value="1"/>
</dbReference>
<dbReference type="Gene3D" id="1.10.510.10">
    <property type="entry name" value="Transferase(Phosphotransferase) domain 1"/>
    <property type="match status" value="1"/>
</dbReference>
<protein>
    <recommendedName>
        <fullName evidence="2">non-specific serine/threonine protein kinase</fullName>
        <ecNumber evidence="2">2.7.11.1</ecNumber>
    </recommendedName>
</protein>
<dbReference type="GO" id="GO:0051707">
    <property type="term" value="P:response to other organism"/>
    <property type="evidence" value="ECO:0007669"/>
    <property type="project" value="UniProtKB-ARBA"/>
</dbReference>
<keyword evidence="3" id="KW-1003">Cell membrane</keyword>
<keyword evidence="5" id="KW-0808">Transferase</keyword>
<name>A0AAV8FM40_9POAL</name>
<dbReference type="SMART" id="SM00473">
    <property type="entry name" value="PAN_AP"/>
    <property type="match status" value="1"/>
</dbReference>
<dbReference type="PROSITE" id="PS50948">
    <property type="entry name" value="PAN"/>
    <property type="match status" value="1"/>
</dbReference>
<dbReference type="PROSITE" id="PS50927">
    <property type="entry name" value="BULB_LECTIN"/>
    <property type="match status" value="1"/>
</dbReference>
<dbReference type="SMART" id="SM00220">
    <property type="entry name" value="S_TKc"/>
    <property type="match status" value="1"/>
</dbReference>
<keyword evidence="12" id="KW-0472">Membrane</keyword>
<dbReference type="GO" id="GO:0005524">
    <property type="term" value="F:ATP binding"/>
    <property type="evidence" value="ECO:0007669"/>
    <property type="project" value="UniProtKB-KW"/>
</dbReference>
<dbReference type="Gene3D" id="3.30.200.20">
    <property type="entry name" value="Phosphorylase Kinase, domain 1"/>
    <property type="match status" value="1"/>
</dbReference>
<evidence type="ECO:0000256" key="8">
    <source>
        <dbReference type="ARBA" id="ARBA00022840"/>
    </source>
</evidence>
<evidence type="ECO:0000313" key="16">
    <source>
        <dbReference type="EMBL" id="KAJ4794584.1"/>
    </source>
</evidence>
<comment type="subcellular location">
    <subcellularLocation>
        <location evidence="1">Cell membrane</location>
        <topology evidence="1">Single-pass type I membrane protein</topology>
    </subcellularLocation>
</comment>
<dbReference type="InterPro" id="IPR003609">
    <property type="entry name" value="Pan_app"/>
</dbReference>
<keyword evidence="12" id="KW-0812">Transmembrane</keyword>